<sequence>MLNKIWRKFTQLKEKYQNKYSYTSSTENLLIGYCLMFNTYSTWEGKALWLEDLYVKPEYRKKGIGQMFFKVTVQIAIDTECARLQFSVLNWNIDAINFYEARGVVDMTKKEQWHVFRMTREKMKFYLE</sequence>
<dbReference type="PANTHER" id="PTHR10545:SF29">
    <property type="entry name" value="GH14572P-RELATED"/>
    <property type="match status" value="1"/>
</dbReference>
<keyword evidence="7" id="KW-1185">Reference proteome</keyword>
<gene>
    <name evidence="5" type="ORF">GPM918_LOCUS8238</name>
    <name evidence="6" type="ORF">SRO942_LOCUS8238</name>
</gene>
<name>A0A813Z3J4_9BILA</name>
<evidence type="ECO:0000313" key="7">
    <source>
        <dbReference type="Proteomes" id="UP000663829"/>
    </source>
</evidence>
<evidence type="ECO:0000256" key="2">
    <source>
        <dbReference type="ARBA" id="ARBA00022679"/>
    </source>
</evidence>
<dbReference type="EMBL" id="CAJOBC010001413">
    <property type="protein sequence ID" value="CAF3677128.1"/>
    <property type="molecule type" value="Genomic_DNA"/>
</dbReference>
<dbReference type="GO" id="GO:0008080">
    <property type="term" value="F:N-acetyltransferase activity"/>
    <property type="evidence" value="ECO:0007669"/>
    <property type="project" value="TreeGrafter"/>
</dbReference>
<proteinExistence type="inferred from homology"/>
<dbReference type="SUPFAM" id="SSF55729">
    <property type="entry name" value="Acyl-CoA N-acyltransferases (Nat)"/>
    <property type="match status" value="1"/>
</dbReference>
<dbReference type="AlphaFoldDB" id="A0A813Z3J4"/>
<dbReference type="CDD" id="cd04301">
    <property type="entry name" value="NAT_SF"/>
    <property type="match status" value="1"/>
</dbReference>
<reference evidence="5" key="1">
    <citation type="submission" date="2021-02" db="EMBL/GenBank/DDBJ databases">
        <authorList>
            <person name="Nowell W R."/>
        </authorList>
    </citation>
    <scope>NUCLEOTIDE SEQUENCE</scope>
</reference>
<keyword evidence="2" id="KW-0808">Transferase</keyword>
<accession>A0A813Z3J4</accession>
<dbReference type="PROSITE" id="PS51186">
    <property type="entry name" value="GNAT"/>
    <property type="match status" value="1"/>
</dbReference>
<evidence type="ECO:0000313" key="5">
    <source>
        <dbReference type="EMBL" id="CAF0893258.1"/>
    </source>
</evidence>
<evidence type="ECO:0000256" key="3">
    <source>
        <dbReference type="ARBA" id="ARBA00023315"/>
    </source>
</evidence>
<dbReference type="Proteomes" id="UP000681722">
    <property type="component" value="Unassembled WGS sequence"/>
</dbReference>
<dbReference type="InterPro" id="IPR016181">
    <property type="entry name" value="Acyl_CoA_acyltransferase"/>
</dbReference>
<dbReference type="EMBL" id="CAJNOQ010001413">
    <property type="protein sequence ID" value="CAF0893258.1"/>
    <property type="molecule type" value="Genomic_DNA"/>
</dbReference>
<dbReference type="Proteomes" id="UP000663829">
    <property type="component" value="Unassembled WGS sequence"/>
</dbReference>
<feature type="domain" description="N-acetyltransferase" evidence="4">
    <location>
        <begin position="1"/>
        <end position="128"/>
    </location>
</feature>
<comment type="similarity">
    <text evidence="1">Belongs to the acetyltransferase family.</text>
</comment>
<organism evidence="5 7">
    <name type="scientific">Didymodactylos carnosus</name>
    <dbReference type="NCBI Taxonomy" id="1234261"/>
    <lineage>
        <taxon>Eukaryota</taxon>
        <taxon>Metazoa</taxon>
        <taxon>Spiralia</taxon>
        <taxon>Gnathifera</taxon>
        <taxon>Rotifera</taxon>
        <taxon>Eurotatoria</taxon>
        <taxon>Bdelloidea</taxon>
        <taxon>Philodinida</taxon>
        <taxon>Philodinidae</taxon>
        <taxon>Didymodactylos</taxon>
    </lineage>
</organism>
<evidence type="ECO:0000256" key="1">
    <source>
        <dbReference type="ARBA" id="ARBA00008694"/>
    </source>
</evidence>
<dbReference type="OrthoDB" id="7305308at2759"/>
<keyword evidence="3" id="KW-0012">Acyltransferase</keyword>
<evidence type="ECO:0000259" key="4">
    <source>
        <dbReference type="PROSITE" id="PS51186"/>
    </source>
</evidence>
<dbReference type="Pfam" id="PF00583">
    <property type="entry name" value="Acetyltransf_1"/>
    <property type="match status" value="1"/>
</dbReference>
<dbReference type="FunFam" id="3.40.630.30:FF:000064">
    <property type="entry name" value="GNAT family acetyltransferase"/>
    <property type="match status" value="1"/>
</dbReference>
<dbReference type="Gene3D" id="3.40.630.30">
    <property type="match status" value="1"/>
</dbReference>
<dbReference type="PANTHER" id="PTHR10545">
    <property type="entry name" value="DIAMINE N-ACETYLTRANSFERASE"/>
    <property type="match status" value="1"/>
</dbReference>
<protein>
    <recommendedName>
        <fullName evidence="4">N-acetyltransferase domain-containing protein</fullName>
    </recommendedName>
</protein>
<evidence type="ECO:0000313" key="6">
    <source>
        <dbReference type="EMBL" id="CAF3677128.1"/>
    </source>
</evidence>
<comment type="caution">
    <text evidence="5">The sequence shown here is derived from an EMBL/GenBank/DDBJ whole genome shotgun (WGS) entry which is preliminary data.</text>
</comment>
<dbReference type="InterPro" id="IPR000182">
    <property type="entry name" value="GNAT_dom"/>
</dbReference>
<dbReference type="InterPro" id="IPR051016">
    <property type="entry name" value="Diverse_Substrate_AcTransf"/>
</dbReference>